<reference evidence="4" key="1">
    <citation type="submission" date="2017-02" db="UniProtKB">
        <authorList>
            <consortium name="WormBaseParasite"/>
        </authorList>
    </citation>
    <scope>IDENTIFICATION</scope>
</reference>
<comment type="similarity">
    <text evidence="1">Belongs to the DP1 family.</text>
</comment>
<feature type="transmembrane region" description="Helical" evidence="1">
    <location>
        <begin position="137"/>
        <end position="154"/>
    </location>
</feature>
<dbReference type="STRING" id="131310.A0A0N4Z8W2"/>
<keyword evidence="1" id="KW-0472">Membrane</keyword>
<comment type="subcellular location">
    <subcellularLocation>
        <location evidence="1">Membrane</location>
        <topology evidence="1">Multi-pass membrane protein</topology>
    </subcellularLocation>
</comment>
<feature type="region of interest" description="Disordered" evidence="2">
    <location>
        <begin position="1"/>
        <end position="20"/>
    </location>
</feature>
<dbReference type="Pfam" id="PF03134">
    <property type="entry name" value="TB2_DP1_HVA22"/>
    <property type="match status" value="1"/>
</dbReference>
<dbReference type="AlphaFoldDB" id="A0A0N4Z8W2"/>
<feature type="compositionally biased region" description="Polar residues" evidence="2">
    <location>
        <begin position="1"/>
        <end position="16"/>
    </location>
</feature>
<keyword evidence="3" id="KW-1185">Reference proteome</keyword>
<accession>A0A0N4Z8W2</accession>
<sequence length="185" mass="20926">MAEATNTAKQASTRGSVRSDDTDFSFDFKKEHEKFIKSLYETQDPMWKGSFEKFEVLSGQKREYLVYGVGGIIALYLCFGAGAELICNMIGAGYPAYRSVKAVKSVEKDDDTLWLTYWCVFGVFSCIDFFADTVCGVFPIYWLLKAIFLLYLSLPQTKGALKLYSKVIEPLHEKLESLLDGKKPQ</sequence>
<dbReference type="InterPro" id="IPR004345">
    <property type="entry name" value="TB2_DP1_HVA22"/>
</dbReference>
<keyword evidence="1" id="KW-0812">Transmembrane</keyword>
<organism evidence="3 4">
    <name type="scientific">Parastrongyloides trichosuri</name>
    <name type="common">Possum-specific nematode worm</name>
    <dbReference type="NCBI Taxonomy" id="131310"/>
    <lineage>
        <taxon>Eukaryota</taxon>
        <taxon>Metazoa</taxon>
        <taxon>Ecdysozoa</taxon>
        <taxon>Nematoda</taxon>
        <taxon>Chromadorea</taxon>
        <taxon>Rhabditida</taxon>
        <taxon>Tylenchina</taxon>
        <taxon>Panagrolaimomorpha</taxon>
        <taxon>Strongyloidoidea</taxon>
        <taxon>Strongyloididae</taxon>
        <taxon>Parastrongyloides</taxon>
    </lineage>
</organism>
<dbReference type="PANTHER" id="PTHR12300">
    <property type="entry name" value="HVA22-LIKE PROTEINS"/>
    <property type="match status" value="1"/>
</dbReference>
<evidence type="ECO:0000256" key="1">
    <source>
        <dbReference type="RuleBase" id="RU362006"/>
    </source>
</evidence>
<feature type="transmembrane region" description="Helical" evidence="1">
    <location>
        <begin position="64"/>
        <end position="91"/>
    </location>
</feature>
<dbReference type="WBParaSite" id="PTRK_0000374500.1">
    <property type="protein sequence ID" value="PTRK_0000374500.1"/>
    <property type="gene ID" value="PTRK_0000374500"/>
</dbReference>
<keyword evidence="1" id="KW-1133">Transmembrane helix</keyword>
<name>A0A0N4Z8W2_PARTI</name>
<dbReference type="GO" id="GO:0016020">
    <property type="term" value="C:membrane"/>
    <property type="evidence" value="ECO:0007669"/>
    <property type="project" value="UniProtKB-SubCell"/>
</dbReference>
<proteinExistence type="inferred from homology"/>
<evidence type="ECO:0000313" key="4">
    <source>
        <dbReference type="WBParaSite" id="PTRK_0000374500.1"/>
    </source>
</evidence>
<dbReference type="PANTHER" id="PTHR12300:SF34">
    <property type="entry name" value="RECEPTOR EXPRESSION-ENHANCING PROTEIN"/>
    <property type="match status" value="1"/>
</dbReference>
<protein>
    <recommendedName>
        <fullName evidence="1">Receptor expression-enhancing protein</fullName>
    </recommendedName>
</protein>
<dbReference type="Proteomes" id="UP000038045">
    <property type="component" value="Unplaced"/>
</dbReference>
<evidence type="ECO:0000256" key="2">
    <source>
        <dbReference type="SAM" id="MobiDB-lite"/>
    </source>
</evidence>
<evidence type="ECO:0000313" key="3">
    <source>
        <dbReference type="Proteomes" id="UP000038045"/>
    </source>
</evidence>